<comment type="caution">
    <text evidence="3">The sequence shown here is derived from an EMBL/GenBank/DDBJ whole genome shotgun (WGS) entry which is preliminary data.</text>
</comment>
<protein>
    <submittedName>
        <fullName evidence="3">Nitrate ABC transporter substrate-binding protein</fullName>
    </submittedName>
</protein>
<evidence type="ECO:0000256" key="1">
    <source>
        <dbReference type="SAM" id="SignalP"/>
    </source>
</evidence>
<dbReference type="InterPro" id="IPR015168">
    <property type="entry name" value="SsuA/THI5"/>
</dbReference>
<sequence length="322" mass="32979">MKRLTMTLVAVASVVLVSGCGAATPENSAEPGAAGLTPVTVGAIPIGDVAPLHLGLAEGFFEDEGIDLSIETISGGAVAVPGVVSGSFDFAFGNTVSLMVAQDKGLDLKYVTNGTTSTGSSDADFAGVVVMDDSAIETATDLEGKTVSSNNLSNIGDTSIRTAVDNAGGDGASLTFVEVAFPNALAALETGQIDAALILEPFLTPALQNGARVVSWNYAETHENLDIGGYFTTGDVIKDSPELVASFAAAMNRSLEYAQEHPAEVRTAIGTYTEIPADVLDQITLPRFTTEFDRDAAAVLGAAAVKYGTISQAPDLDALLPS</sequence>
<dbReference type="AlphaFoldDB" id="A0A3A5MEM5"/>
<dbReference type="PANTHER" id="PTHR30024">
    <property type="entry name" value="ALIPHATIC SULFONATES-BINDING PROTEIN-RELATED"/>
    <property type="match status" value="1"/>
</dbReference>
<name>A0A3A5MEM5_9MICO</name>
<gene>
    <name evidence="3" type="ORF">D6T64_19645</name>
</gene>
<evidence type="ECO:0000313" key="4">
    <source>
        <dbReference type="Proteomes" id="UP000272015"/>
    </source>
</evidence>
<dbReference type="OrthoDB" id="7808807at2"/>
<dbReference type="Proteomes" id="UP000272015">
    <property type="component" value="Unassembled WGS sequence"/>
</dbReference>
<proteinExistence type="predicted"/>
<dbReference type="Gene3D" id="3.40.190.10">
    <property type="entry name" value="Periplasmic binding protein-like II"/>
    <property type="match status" value="2"/>
</dbReference>
<accession>A0A3A5MEM5</accession>
<feature type="signal peptide" evidence="1">
    <location>
        <begin position="1"/>
        <end position="22"/>
    </location>
</feature>
<dbReference type="SUPFAM" id="SSF53850">
    <property type="entry name" value="Periplasmic binding protein-like II"/>
    <property type="match status" value="1"/>
</dbReference>
<keyword evidence="1" id="KW-0732">Signal</keyword>
<evidence type="ECO:0000259" key="2">
    <source>
        <dbReference type="Pfam" id="PF09084"/>
    </source>
</evidence>
<feature type="domain" description="SsuA/THI5-like" evidence="2">
    <location>
        <begin position="49"/>
        <end position="264"/>
    </location>
</feature>
<feature type="chain" id="PRO_5017484663" evidence="1">
    <location>
        <begin position="23"/>
        <end position="322"/>
    </location>
</feature>
<keyword evidence="4" id="KW-1185">Reference proteome</keyword>
<evidence type="ECO:0000313" key="3">
    <source>
        <dbReference type="EMBL" id="RJT85292.1"/>
    </source>
</evidence>
<dbReference type="PROSITE" id="PS51257">
    <property type="entry name" value="PROKAR_LIPOPROTEIN"/>
    <property type="match status" value="1"/>
</dbReference>
<organism evidence="3 4">
    <name type="scientific">Cryobacterium melibiosiphilum</name>
    <dbReference type="NCBI Taxonomy" id="995039"/>
    <lineage>
        <taxon>Bacteria</taxon>
        <taxon>Bacillati</taxon>
        <taxon>Actinomycetota</taxon>
        <taxon>Actinomycetes</taxon>
        <taxon>Micrococcales</taxon>
        <taxon>Microbacteriaceae</taxon>
        <taxon>Cryobacterium</taxon>
    </lineage>
</organism>
<dbReference type="Pfam" id="PF09084">
    <property type="entry name" value="NMT1"/>
    <property type="match status" value="1"/>
</dbReference>
<dbReference type="EMBL" id="QZVS01000096">
    <property type="protein sequence ID" value="RJT85292.1"/>
    <property type="molecule type" value="Genomic_DNA"/>
</dbReference>
<reference evidence="3 4" key="1">
    <citation type="submission" date="2018-09" db="EMBL/GenBank/DDBJ databases">
        <title>Novel species of Cryobacterium.</title>
        <authorList>
            <person name="Liu Q."/>
            <person name="Xin Y.-H."/>
        </authorList>
    </citation>
    <scope>NUCLEOTIDE SEQUENCE [LARGE SCALE GENOMIC DNA]</scope>
    <source>
        <strain evidence="3 4">Hh39</strain>
    </source>
</reference>